<proteinExistence type="predicted"/>
<name>A0ACC0X056_9ROSI</name>
<keyword evidence="2" id="KW-1185">Reference proteome</keyword>
<sequence>MDAAVKKIEVKGLSFEESFELFRQCVKEDVLNSHTEIPELAKTIAKGCKGLPLALITIGKAMSNRKKPREWRYAITALRSQPSEFIDVESHVGESDDYVKMHDVLCDMALWLASVKENKILVFENQESIRKRGMATWKETYVKTFPSSFFQYMHAMKVLDLSKNWYLTTLPVMSELGNLQYLNLSDTNIQELPIVTCGLTKLRFLLLDGTTFLKPYFRKSDIKSFIAPSVQQSTN</sequence>
<comment type="caution">
    <text evidence="1">The sequence shown here is derived from an EMBL/GenBank/DDBJ whole genome shotgun (WGS) entry which is preliminary data.</text>
</comment>
<dbReference type="Proteomes" id="UP001163603">
    <property type="component" value="Chromosome 15"/>
</dbReference>
<evidence type="ECO:0000313" key="2">
    <source>
        <dbReference type="Proteomes" id="UP001163603"/>
    </source>
</evidence>
<organism evidence="1 2">
    <name type="scientific">Pistacia integerrima</name>
    <dbReference type="NCBI Taxonomy" id="434235"/>
    <lineage>
        <taxon>Eukaryota</taxon>
        <taxon>Viridiplantae</taxon>
        <taxon>Streptophyta</taxon>
        <taxon>Embryophyta</taxon>
        <taxon>Tracheophyta</taxon>
        <taxon>Spermatophyta</taxon>
        <taxon>Magnoliopsida</taxon>
        <taxon>eudicotyledons</taxon>
        <taxon>Gunneridae</taxon>
        <taxon>Pentapetalae</taxon>
        <taxon>rosids</taxon>
        <taxon>malvids</taxon>
        <taxon>Sapindales</taxon>
        <taxon>Anacardiaceae</taxon>
        <taxon>Pistacia</taxon>
    </lineage>
</organism>
<dbReference type="EMBL" id="CM047750">
    <property type="protein sequence ID" value="KAJ0006674.1"/>
    <property type="molecule type" value="Genomic_DNA"/>
</dbReference>
<accession>A0ACC0X056</accession>
<gene>
    <name evidence="1" type="ORF">Pint_29910</name>
</gene>
<protein>
    <submittedName>
        <fullName evidence="1">Uncharacterized protein</fullName>
    </submittedName>
</protein>
<evidence type="ECO:0000313" key="1">
    <source>
        <dbReference type="EMBL" id="KAJ0006674.1"/>
    </source>
</evidence>
<reference evidence="2" key="1">
    <citation type="journal article" date="2023" name="G3 (Bethesda)">
        <title>Genome assembly and association tests identify interacting loci associated with vigor, precocity, and sex in interspecific pistachio rootstocks.</title>
        <authorList>
            <person name="Palmer W."/>
            <person name="Jacygrad E."/>
            <person name="Sagayaradj S."/>
            <person name="Cavanaugh K."/>
            <person name="Han R."/>
            <person name="Bertier L."/>
            <person name="Beede B."/>
            <person name="Kafkas S."/>
            <person name="Golino D."/>
            <person name="Preece J."/>
            <person name="Michelmore R."/>
        </authorList>
    </citation>
    <scope>NUCLEOTIDE SEQUENCE [LARGE SCALE GENOMIC DNA]</scope>
</reference>